<proteinExistence type="predicted"/>
<accession>A0A8S5LPA8</accession>
<reference evidence="1" key="1">
    <citation type="journal article" date="2021" name="Proc. Natl. Acad. Sci. U.S.A.">
        <title>A Catalog of Tens of Thousands of Viruses from Human Metagenomes Reveals Hidden Associations with Chronic Diseases.</title>
        <authorList>
            <person name="Tisza M.J."/>
            <person name="Buck C.B."/>
        </authorList>
    </citation>
    <scope>NUCLEOTIDE SEQUENCE</scope>
    <source>
        <strain evidence="1">Ctl0E3</strain>
    </source>
</reference>
<dbReference type="EMBL" id="BK015885">
    <property type="protein sequence ID" value="DAD71679.1"/>
    <property type="molecule type" value="Genomic_DNA"/>
</dbReference>
<sequence>MKYTINGYSQEKLLKNNLDLSDSLILRVLADIYSSNSKKIEYKIMNNDKYMWISYGYLFEQIPVIGSERTLVRKIDNLIEKGMLKKELVTSKKGIKGRFLYVSFGEKYFELTEYSNNVNKKIEVKEKEDKVKKSNNSLSSENTKCQIDTDQMTKCHEPNDKLTSYQMTKCHNKDSSIDNTSINNNILNNTYVKNEFSRLCEEIKNNWIKIAHDYKLSGTQLKITEKRKRVINNLLKEYSLEEVIQSMGKIHTSSFLQGNNKTGWQIAFDWFINKSNFLKVLEGNYDDKANSNNSEKEKKFQNYQEKDFVGVTDESIANLLGGLTGNE</sequence>
<evidence type="ECO:0000313" key="1">
    <source>
        <dbReference type="EMBL" id="DAD71679.1"/>
    </source>
</evidence>
<organism evidence="1">
    <name type="scientific">Siphoviridae sp. ctl0E3</name>
    <dbReference type="NCBI Taxonomy" id="2827586"/>
    <lineage>
        <taxon>Viruses</taxon>
        <taxon>Duplodnaviria</taxon>
        <taxon>Heunggongvirae</taxon>
        <taxon>Uroviricota</taxon>
        <taxon>Caudoviricetes</taxon>
    </lineage>
</organism>
<protein>
    <submittedName>
        <fullName evidence="1">Uncharacterized protein</fullName>
    </submittedName>
</protein>
<name>A0A8S5LPA8_9CAUD</name>